<dbReference type="OrthoDB" id="1856718at2759"/>
<feature type="domain" description="Flavodoxin-like" evidence="22">
    <location>
        <begin position="61"/>
        <end position="207"/>
    </location>
</feature>
<evidence type="ECO:0000259" key="22">
    <source>
        <dbReference type="PROSITE" id="PS50902"/>
    </source>
</evidence>
<dbReference type="InterPro" id="IPR023173">
    <property type="entry name" value="NADPH_Cyt_P450_Rdtase_alpha"/>
</dbReference>
<feature type="binding site" evidence="20">
    <location>
        <begin position="118"/>
        <end position="121"/>
    </location>
    <ligand>
        <name>FMN</name>
        <dbReference type="ChEBI" id="CHEBI:58210"/>
    </ligand>
</feature>
<dbReference type="InterPro" id="IPR029039">
    <property type="entry name" value="Flavoprotein-like_sf"/>
</dbReference>
<evidence type="ECO:0000256" key="13">
    <source>
        <dbReference type="ARBA" id="ARBA00023011"/>
    </source>
</evidence>
<evidence type="ECO:0000256" key="10">
    <source>
        <dbReference type="ARBA" id="ARBA00022955"/>
    </source>
</evidence>
<dbReference type="GO" id="GO:0050660">
    <property type="term" value="F:flavin adenine dinucleotide binding"/>
    <property type="evidence" value="ECO:0007669"/>
    <property type="project" value="UniProtKB-UniRule"/>
</dbReference>
<dbReference type="PANTHER" id="PTHR19384">
    <property type="entry name" value="NITRIC OXIDE SYNTHASE-RELATED"/>
    <property type="match status" value="1"/>
</dbReference>
<dbReference type="GO" id="GO:0010181">
    <property type="term" value="F:FMN binding"/>
    <property type="evidence" value="ECO:0007669"/>
    <property type="project" value="UniProtKB-UniRule"/>
</dbReference>
<keyword evidence="16 20" id="KW-0472">Membrane</keyword>
<evidence type="ECO:0000256" key="3">
    <source>
        <dbReference type="ARBA" id="ARBA00022630"/>
    </source>
</evidence>
<feature type="binding site" evidence="20">
    <location>
        <position position="288"/>
    </location>
    <ligand>
        <name>NADP(+)</name>
        <dbReference type="ChEBI" id="CHEBI:58349"/>
    </ligand>
</feature>
<dbReference type="Pfam" id="PF00258">
    <property type="entry name" value="Flavodoxin_1"/>
    <property type="match status" value="1"/>
</dbReference>
<comment type="similarity">
    <text evidence="20">In the N-terminal section; belongs to the flavodoxin family.</text>
</comment>
<dbReference type="GO" id="GO:0003959">
    <property type="term" value="F:NADPH dehydrogenase activity"/>
    <property type="evidence" value="ECO:0007669"/>
    <property type="project" value="EnsemblFungi"/>
</dbReference>
<dbReference type="Gene3D" id="3.40.50.80">
    <property type="entry name" value="Nucleotide-binding domain of ferredoxin-NADP reductase (FNR) module"/>
    <property type="match status" value="1"/>
</dbReference>
<dbReference type="STRING" id="1071381.G8BTS8"/>
<dbReference type="InterPro" id="IPR001433">
    <property type="entry name" value="OxRdtase_FAD/NAD-bd"/>
</dbReference>
<feature type="binding site" evidence="20">
    <location>
        <position position="652"/>
    </location>
    <ligand>
        <name>NADP(+)</name>
        <dbReference type="ChEBI" id="CHEBI:58349"/>
    </ligand>
</feature>
<dbReference type="FunFam" id="1.20.990.10:FF:000009">
    <property type="entry name" value="NADPH--cytochrome P450 reductase"/>
    <property type="match status" value="1"/>
</dbReference>
<evidence type="ECO:0000256" key="12">
    <source>
        <dbReference type="ARBA" id="ARBA00023002"/>
    </source>
</evidence>
<dbReference type="GO" id="GO:0005789">
    <property type="term" value="C:endoplasmic reticulum membrane"/>
    <property type="evidence" value="ECO:0007669"/>
    <property type="project" value="UniProtKB-SubCell"/>
</dbReference>
<dbReference type="AlphaFoldDB" id="G8BTS8"/>
<dbReference type="Proteomes" id="UP000005666">
    <property type="component" value="Chromosome 5"/>
</dbReference>
<keyword evidence="12 20" id="KW-0560">Oxidoreductase</keyword>
<dbReference type="Gene3D" id="2.40.30.10">
    <property type="entry name" value="Translation factors"/>
    <property type="match status" value="1"/>
</dbReference>
<evidence type="ECO:0000256" key="6">
    <source>
        <dbReference type="ARBA" id="ARBA00022787"/>
    </source>
</evidence>
<keyword evidence="25" id="KW-1185">Reference proteome</keyword>
<evidence type="ECO:0000256" key="21">
    <source>
        <dbReference type="PIRNR" id="PIRNR000208"/>
    </source>
</evidence>
<comment type="cofactor">
    <cofactor evidence="20">
        <name>FMN</name>
        <dbReference type="ChEBI" id="CHEBI:58210"/>
    </cofactor>
    <text evidence="20">Binds 1 FMN per monomer.</text>
</comment>
<dbReference type="InterPro" id="IPR008254">
    <property type="entry name" value="Flavodoxin/NO_synth"/>
</dbReference>
<dbReference type="GO" id="GO:0005741">
    <property type="term" value="C:mitochondrial outer membrane"/>
    <property type="evidence" value="ECO:0007669"/>
    <property type="project" value="UniProtKB-SubCell"/>
</dbReference>
<dbReference type="GO" id="GO:0005886">
    <property type="term" value="C:plasma membrane"/>
    <property type="evidence" value="ECO:0007669"/>
    <property type="project" value="UniProtKB-SubCell"/>
</dbReference>
<keyword evidence="15 20" id="KW-0496">Mitochondrion</keyword>
<feature type="binding site" evidence="20">
    <location>
        <position position="690"/>
    </location>
    <ligand>
        <name>FAD</name>
        <dbReference type="ChEBI" id="CHEBI:57692"/>
    </ligand>
</feature>
<keyword evidence="5" id="KW-0812">Transmembrane</keyword>
<evidence type="ECO:0000256" key="16">
    <source>
        <dbReference type="ARBA" id="ARBA00023136"/>
    </source>
</evidence>
<comment type="caution">
    <text evidence="20">Lacks conserved residue(s) required for the propagation of feature annotation.</text>
</comment>
<dbReference type="PRINTS" id="PR00369">
    <property type="entry name" value="FLAVODOXIN"/>
</dbReference>
<evidence type="ECO:0000256" key="11">
    <source>
        <dbReference type="ARBA" id="ARBA00022989"/>
    </source>
</evidence>
<keyword evidence="9 20" id="KW-0521">NADP</keyword>
<evidence type="ECO:0000256" key="8">
    <source>
        <dbReference type="ARBA" id="ARBA00022827"/>
    </source>
</evidence>
<accession>G8BTS8</accession>
<dbReference type="PRINTS" id="PR00371">
    <property type="entry name" value="FPNCR"/>
</dbReference>
<feature type="binding site" evidence="20">
    <location>
        <position position="190"/>
    </location>
    <ligand>
        <name>FMN</name>
        <dbReference type="ChEBI" id="CHEBI:58210"/>
    </ligand>
</feature>
<dbReference type="InterPro" id="IPR039261">
    <property type="entry name" value="FNR_nucleotide-bd"/>
</dbReference>
<dbReference type="GeneID" id="11531359"/>
<dbReference type="InterPro" id="IPR003097">
    <property type="entry name" value="CysJ-like_FAD-binding"/>
</dbReference>
<evidence type="ECO:0000256" key="7">
    <source>
        <dbReference type="ARBA" id="ARBA00022824"/>
    </source>
</evidence>
<dbReference type="PANTHER" id="PTHR19384:SF17">
    <property type="entry name" value="NADPH--CYTOCHROME P450 REDUCTASE"/>
    <property type="match status" value="1"/>
</dbReference>
<keyword evidence="3 20" id="KW-0285">Flavoprotein</keyword>
<dbReference type="SUPFAM" id="SSF63380">
    <property type="entry name" value="Riboflavin synthase domain-like"/>
    <property type="match status" value="1"/>
</dbReference>
<keyword evidence="10 20" id="KW-0752">Steroid biosynthesis</keyword>
<dbReference type="GO" id="GO:0003958">
    <property type="term" value="F:NADPH-hemoprotein reductase activity"/>
    <property type="evidence" value="ECO:0007669"/>
    <property type="project" value="UniProtKB-UniRule"/>
</dbReference>
<evidence type="ECO:0000313" key="24">
    <source>
        <dbReference type="EMBL" id="CCE63306.1"/>
    </source>
</evidence>
<dbReference type="KEGG" id="tpf:TPHA_0E02140"/>
<keyword evidence="11" id="KW-1133">Transmembrane helix</keyword>
<feature type="binding site" evidence="20">
    <location>
        <begin position="67"/>
        <end position="72"/>
    </location>
    <ligand>
        <name>FMN</name>
        <dbReference type="ChEBI" id="CHEBI:58210"/>
    </ligand>
</feature>
<name>G8BTS8_TETPH</name>
<sequence length="690" mass="76598">MNKTDIIVLGVLVVCVLLYTKRETIKAIIADIIGGDDSDISADSSGSRDIAQVLSQNNKNYLVLFASQTGTAEDYAKKFAKELTSKYQLNVMCVDVENYDFETLNDIPSKCMVSLFISTYGEGDFPDGAVKFEDFLSEAADSNGLANISISTFGLGNSTYEFFNGAGKKAVEHMTNAGATIVGDLGCGDDAAGTTDEDYMAWKERIFEELKEKLQLDEHDESFESSFKYEPLESITDDVSLGEPSFQYLPASKLSFNDAGIQLGPFDASHPYVAPFVKSVELFKSDDRNCIHSEIDISGSNMKYTTGDHLGIWPSNANEKVDQFLKVFGLNGKNIFNLTPKDATVKVPFPVPTTIDSAVRHYLEITGPIARQLFAQLVEFAPNEEIKKKLTVLSQDKDLFAKEITSKKFNLADALLYLSNGEYIWTSVPWEFLLENVSPLLPRYYSISSSSLSEKQTIHITSVVENSPNEHAEIGNTIGVATNLIRNIQLAQNKVDIASSNLPVTYDLSGPRDLFSGFKLPMHVRRSTFRLPTNPSTPVIMIGPGTGVAPFRGFIRDRVHMVDTQENVKFGKHMLFYGSRNTDDYLYQEEWPEYAKKLDTSFEMITCHSRIPGQKKVYVQDMLSERAADISTLINDGAFIYVCGDAGRMAKDVNSVITNIISSNKGISTEDAAEIVKMLKTSGRYQEDIW</sequence>
<dbReference type="EMBL" id="HE612860">
    <property type="protein sequence ID" value="CCE63306.1"/>
    <property type="molecule type" value="Genomic_DNA"/>
</dbReference>
<keyword evidence="8 20" id="KW-0274">FAD</keyword>
<evidence type="ECO:0000259" key="23">
    <source>
        <dbReference type="PROSITE" id="PS51384"/>
    </source>
</evidence>
<dbReference type="SUPFAM" id="SSF52343">
    <property type="entry name" value="Ferredoxin reductase-like, C-terminal NADP-linked domain"/>
    <property type="match status" value="1"/>
</dbReference>
<dbReference type="PROSITE" id="PS50902">
    <property type="entry name" value="FLAVODOXIN_LIKE"/>
    <property type="match status" value="1"/>
</dbReference>
<keyword evidence="14 20" id="KW-0443">Lipid metabolism</keyword>
<evidence type="ECO:0000256" key="1">
    <source>
        <dbReference type="ARBA" id="ARBA00022475"/>
    </source>
</evidence>
<comment type="function">
    <text evidence="20">This enzyme is required for electron transfer from NADP to cytochrome P450 in microsomes. It can also provide electron transfer to heme oxygenase and cytochrome B5. Involved in ergosterol biosynthesis.</text>
</comment>
<dbReference type="Pfam" id="PF00667">
    <property type="entry name" value="FAD_binding_1"/>
    <property type="match status" value="1"/>
</dbReference>
<evidence type="ECO:0000256" key="20">
    <source>
        <dbReference type="HAMAP-Rule" id="MF_03212"/>
    </source>
</evidence>
<dbReference type="eggNOG" id="KOG1158">
    <property type="taxonomic scope" value="Eukaryota"/>
</dbReference>
<dbReference type="GO" id="GO:0009055">
    <property type="term" value="F:electron transfer activity"/>
    <property type="evidence" value="ECO:0007669"/>
    <property type="project" value="EnsemblFungi"/>
</dbReference>
<dbReference type="GO" id="GO:0005829">
    <property type="term" value="C:cytosol"/>
    <property type="evidence" value="ECO:0007669"/>
    <property type="project" value="TreeGrafter"/>
</dbReference>
<dbReference type="InterPro" id="IPR001709">
    <property type="entry name" value="Flavoprot_Pyr_Nucl_cyt_Rdtase"/>
</dbReference>
<dbReference type="RefSeq" id="XP_003685740.1">
    <property type="nucleotide sequence ID" value="XM_003685692.1"/>
</dbReference>
<feature type="binding site" evidence="20">
    <location>
        <begin position="609"/>
        <end position="610"/>
    </location>
    <ligand>
        <name>NADP(+)</name>
        <dbReference type="ChEBI" id="CHEBI:58349"/>
    </ligand>
</feature>
<comment type="cofactor">
    <cofactor evidence="20">
        <name>FAD</name>
        <dbReference type="ChEBI" id="CHEBI:57692"/>
    </cofactor>
    <text evidence="20">Binds 1 FAD per monomer.</text>
</comment>
<keyword evidence="4 20" id="KW-0288">FMN</keyword>
<comment type="catalytic activity">
    <reaction evidence="19 20 21">
        <text>2 oxidized [cytochrome P450] + NADPH = 2 reduced [cytochrome P450] + NADP(+) + H(+)</text>
        <dbReference type="Rhea" id="RHEA:24040"/>
        <dbReference type="Rhea" id="RHEA-COMP:14627"/>
        <dbReference type="Rhea" id="RHEA-COMP:14628"/>
        <dbReference type="ChEBI" id="CHEBI:15378"/>
        <dbReference type="ChEBI" id="CHEBI:55376"/>
        <dbReference type="ChEBI" id="CHEBI:57783"/>
        <dbReference type="ChEBI" id="CHEBI:58349"/>
        <dbReference type="ChEBI" id="CHEBI:60344"/>
        <dbReference type="EC" id="1.6.2.4"/>
    </reaction>
</comment>
<keyword evidence="1 20" id="KW-1003">Cell membrane</keyword>
<proteinExistence type="inferred from homology"/>
<feature type="domain" description="FAD-binding FR-type" evidence="23">
    <location>
        <begin position="269"/>
        <end position="518"/>
    </location>
</feature>
<protein>
    <recommendedName>
        <fullName evidence="20 21">NADPH--cytochrome P450 reductase</fullName>
        <shortName evidence="20">CPR</shortName>
        <shortName evidence="20">P450R</shortName>
        <ecNumber evidence="20 21">1.6.2.4</ecNumber>
    </recommendedName>
</protein>
<dbReference type="EC" id="1.6.2.4" evidence="20 21"/>
<keyword evidence="17 20" id="KW-1207">Sterol metabolism</keyword>
<dbReference type="OMA" id="QKRYQRD"/>
<dbReference type="Gene3D" id="3.40.50.360">
    <property type="match status" value="1"/>
</dbReference>
<dbReference type="HAMAP" id="MF_03212">
    <property type="entry name" value="NCPR"/>
    <property type="match status" value="1"/>
</dbReference>
<feature type="binding site" evidence="20">
    <location>
        <begin position="616"/>
        <end position="620"/>
    </location>
    <ligand>
        <name>NADP(+)</name>
        <dbReference type="ChEBI" id="CHEBI:58349"/>
    </ligand>
</feature>
<feature type="binding site" evidence="20">
    <location>
        <begin position="479"/>
        <end position="482"/>
    </location>
    <ligand>
        <name>FAD</name>
        <dbReference type="ChEBI" id="CHEBI:57692"/>
    </ligand>
</feature>
<dbReference type="SUPFAM" id="SSF52218">
    <property type="entry name" value="Flavoproteins"/>
    <property type="match status" value="1"/>
</dbReference>
<dbReference type="InterPro" id="IPR023208">
    <property type="entry name" value="P450R"/>
</dbReference>
<dbReference type="PROSITE" id="PS51384">
    <property type="entry name" value="FAD_FR"/>
    <property type="match status" value="1"/>
</dbReference>
<keyword evidence="7 20" id="KW-0256">Endoplasmic reticulum</keyword>
<feature type="binding site" evidence="20">
    <location>
        <begin position="155"/>
        <end position="164"/>
    </location>
    <ligand>
        <name>FMN</name>
        <dbReference type="ChEBI" id="CHEBI:58210"/>
    </ligand>
</feature>
<feature type="binding site" evidence="20">
    <location>
        <begin position="443"/>
        <end position="446"/>
    </location>
    <ligand>
        <name>FAD</name>
        <dbReference type="ChEBI" id="CHEBI:57692"/>
    </ligand>
</feature>
<evidence type="ECO:0000256" key="5">
    <source>
        <dbReference type="ARBA" id="ARBA00022692"/>
    </source>
</evidence>
<dbReference type="InterPro" id="IPR017938">
    <property type="entry name" value="Riboflavin_synthase-like_b-brl"/>
</dbReference>
<dbReference type="CDD" id="cd06204">
    <property type="entry name" value="CYPOR"/>
    <property type="match status" value="1"/>
</dbReference>
<evidence type="ECO:0000256" key="18">
    <source>
        <dbReference type="ARBA" id="ARBA00023221"/>
    </source>
</evidence>
<evidence type="ECO:0000256" key="4">
    <source>
        <dbReference type="ARBA" id="ARBA00022643"/>
    </source>
</evidence>
<reference evidence="24 25" key="1">
    <citation type="journal article" date="2011" name="Proc. Natl. Acad. Sci. U.S.A.">
        <title>Evolutionary erosion of yeast sex chromosomes by mating-type switching accidents.</title>
        <authorList>
            <person name="Gordon J.L."/>
            <person name="Armisen D."/>
            <person name="Proux-Wera E."/>
            <person name="Oheigeartaigh S.S."/>
            <person name="Byrne K.P."/>
            <person name="Wolfe K.H."/>
        </authorList>
    </citation>
    <scope>NUCLEOTIDE SEQUENCE [LARGE SCALE GENOMIC DNA]</scope>
    <source>
        <strain evidence="25">ATCC 24235 / CBS 4417 / NBRC 1672 / NRRL Y-8282 / UCD 70-5</strain>
    </source>
</reference>
<dbReference type="GO" id="GO:0050661">
    <property type="term" value="F:NADP binding"/>
    <property type="evidence" value="ECO:0007669"/>
    <property type="project" value="UniProtKB-UniRule"/>
</dbReference>
<feature type="binding site" evidence="20">
    <location>
        <begin position="461"/>
        <end position="463"/>
    </location>
    <ligand>
        <name>FAD</name>
        <dbReference type="ChEBI" id="CHEBI:57692"/>
    </ligand>
</feature>
<organism evidence="24 25">
    <name type="scientific">Tetrapisispora phaffii (strain ATCC 24235 / CBS 4417 / NBRC 1672 / NRRL Y-8282 / UCD 70-5)</name>
    <name type="common">Yeast</name>
    <name type="synonym">Fabospora phaffii</name>
    <dbReference type="NCBI Taxonomy" id="1071381"/>
    <lineage>
        <taxon>Eukaryota</taxon>
        <taxon>Fungi</taxon>
        <taxon>Dikarya</taxon>
        <taxon>Ascomycota</taxon>
        <taxon>Saccharomycotina</taxon>
        <taxon>Saccharomycetes</taxon>
        <taxon>Saccharomycetales</taxon>
        <taxon>Saccharomycetaceae</taxon>
        <taxon>Tetrapisispora</taxon>
    </lineage>
</organism>
<keyword evidence="2 20" id="KW-0444">Lipid biosynthesis</keyword>
<keyword evidence="6 20" id="KW-1000">Mitochondrion outer membrane</keyword>
<keyword evidence="13 20" id="KW-0756">Sterol biosynthesis</keyword>
<dbReference type="FunFam" id="3.40.50.360:FF:000036">
    <property type="entry name" value="NADPH--cytochrome P450 reductase"/>
    <property type="match status" value="1"/>
</dbReference>
<evidence type="ECO:0000256" key="2">
    <source>
        <dbReference type="ARBA" id="ARBA00022516"/>
    </source>
</evidence>
<dbReference type="InterPro" id="IPR001094">
    <property type="entry name" value="Flavdoxin-like"/>
</dbReference>
<gene>
    <name evidence="24" type="primary">TPHA0E02140</name>
    <name evidence="20" type="synonym">NCP1</name>
    <name evidence="24" type="ordered locus">TPHA_0E02140</name>
</gene>
<dbReference type="Gene3D" id="1.20.990.10">
    <property type="entry name" value="NADPH-cytochrome p450 Reductase, Chain A, domain 3"/>
    <property type="match status" value="1"/>
</dbReference>
<evidence type="ECO:0000256" key="9">
    <source>
        <dbReference type="ARBA" id="ARBA00022857"/>
    </source>
</evidence>
<comment type="similarity">
    <text evidence="20">Belongs to the NADPH--cytochrome P450 reductase family.</text>
</comment>
<feature type="binding site" evidence="20">
    <location>
        <position position="546"/>
    </location>
    <ligand>
        <name>NADP(+)</name>
        <dbReference type="ChEBI" id="CHEBI:58349"/>
    </ligand>
</feature>
<comment type="subcellular location">
    <subcellularLocation>
        <location evidence="20">Endoplasmic reticulum membrane</location>
        <topology evidence="20">Single-pass membrane protein</topology>
        <orientation evidence="20">Cytoplasmic side</orientation>
    </subcellularLocation>
    <subcellularLocation>
        <location evidence="20">Mitochondrion outer membrane</location>
        <topology evidence="20">Single-pass membrane protein</topology>
        <orientation evidence="20">Cytoplasmic side</orientation>
    </subcellularLocation>
    <subcellularLocation>
        <location evidence="20">Cell membrane</location>
        <topology evidence="20">Single-pass membrane protein</topology>
        <orientation evidence="20">Cytoplasmic side</orientation>
    </subcellularLocation>
</comment>
<dbReference type="GO" id="GO:0006696">
    <property type="term" value="P:ergosterol biosynthetic process"/>
    <property type="evidence" value="ECO:0007669"/>
    <property type="project" value="UniProtKB-UniRule"/>
</dbReference>
<evidence type="ECO:0000256" key="15">
    <source>
        <dbReference type="ARBA" id="ARBA00023128"/>
    </source>
</evidence>
<dbReference type="InterPro" id="IPR017927">
    <property type="entry name" value="FAD-bd_FR_type"/>
</dbReference>
<dbReference type="Pfam" id="PF00175">
    <property type="entry name" value="NAD_binding_1"/>
    <property type="match status" value="1"/>
</dbReference>
<keyword evidence="18 20" id="KW-0753">Steroid metabolism</keyword>
<comment type="similarity">
    <text evidence="20 21">In the C-terminal section; belongs to the flavoprotein pyridine nucleotide cytochrome reductase family.</text>
</comment>
<evidence type="ECO:0000256" key="14">
    <source>
        <dbReference type="ARBA" id="ARBA00023098"/>
    </source>
</evidence>
<evidence type="ECO:0000256" key="19">
    <source>
        <dbReference type="ARBA" id="ARBA00049342"/>
    </source>
</evidence>
<evidence type="ECO:0000256" key="17">
    <source>
        <dbReference type="ARBA" id="ARBA00023166"/>
    </source>
</evidence>
<evidence type="ECO:0000313" key="25">
    <source>
        <dbReference type="Proteomes" id="UP000005666"/>
    </source>
</evidence>
<dbReference type="FunFam" id="3.40.50.80:FF:000018">
    <property type="entry name" value="NADPH--cytochrome P450 reductase"/>
    <property type="match status" value="1"/>
</dbReference>
<dbReference type="HOGENOM" id="CLU_001570_17_3_1"/>
<dbReference type="PIRSF" id="PIRSF000208">
    <property type="entry name" value="P450R"/>
    <property type="match status" value="1"/>
</dbReference>